<proteinExistence type="predicted"/>
<sequence>MYVLNHKQMAREKAARLKEGYSAYAESNELASLIKKELLAQGLTFHEDSTEFGYWFIPVK</sequence>
<dbReference type="Proteomes" id="UP000028549">
    <property type="component" value="Unassembled WGS sequence"/>
</dbReference>
<reference evidence="1 2" key="1">
    <citation type="journal article" date="2005" name="Int. J. Syst. Evol. Microbiol.">
        <title>Bacillus cibi sp. nov., isolated from jeotgal, a traditional Korean fermented seafood.</title>
        <authorList>
            <person name="Yoon J.H."/>
            <person name="Lee C.H."/>
            <person name="Oh T.K."/>
        </authorList>
    </citation>
    <scope>NUCLEOTIDE SEQUENCE [LARGE SCALE GENOMIC DNA]</scope>
    <source>
        <strain evidence="1 2">DSM 16189</strain>
    </source>
</reference>
<dbReference type="OrthoDB" id="2679903at2"/>
<dbReference type="Pfam" id="PF26326">
    <property type="entry name" value="YtzJ"/>
    <property type="match status" value="1"/>
</dbReference>
<comment type="caution">
    <text evidence="1">The sequence shown here is derived from an EMBL/GenBank/DDBJ whole genome shotgun (WGS) entry which is preliminary data.</text>
</comment>
<evidence type="ECO:0000313" key="2">
    <source>
        <dbReference type="Proteomes" id="UP000028549"/>
    </source>
</evidence>
<dbReference type="InterPro" id="IPR058867">
    <property type="entry name" value="YtzJ"/>
</dbReference>
<accession>A0A084GXB4</accession>
<dbReference type="RefSeq" id="WP_029279131.1">
    <property type="nucleotide sequence ID" value="NZ_CANLZQ010000001.1"/>
</dbReference>
<gene>
    <name evidence="1" type="ORF">GS18_0212820</name>
</gene>
<dbReference type="STRING" id="246786.GS18_0212820"/>
<dbReference type="EMBL" id="JNVC02000005">
    <property type="protein sequence ID" value="KEZ51976.1"/>
    <property type="molecule type" value="Genomic_DNA"/>
</dbReference>
<dbReference type="AlphaFoldDB" id="A0A084GXB4"/>
<evidence type="ECO:0000313" key="1">
    <source>
        <dbReference type="EMBL" id="KEZ51976.1"/>
    </source>
</evidence>
<protein>
    <submittedName>
        <fullName evidence="1">Uncharacterized protein</fullName>
    </submittedName>
</protein>
<organism evidence="1 2">
    <name type="scientific">Metabacillus indicus</name>
    <name type="common">Bacillus indicus</name>
    <dbReference type="NCBI Taxonomy" id="246786"/>
    <lineage>
        <taxon>Bacteria</taxon>
        <taxon>Bacillati</taxon>
        <taxon>Bacillota</taxon>
        <taxon>Bacilli</taxon>
        <taxon>Bacillales</taxon>
        <taxon>Bacillaceae</taxon>
        <taxon>Metabacillus</taxon>
    </lineage>
</organism>
<name>A0A084GXB4_METID</name>
<keyword evidence="2" id="KW-1185">Reference proteome</keyword>